<name>A0A8S5UX16_9CAUD</name>
<protein>
    <submittedName>
        <fullName evidence="1">Uncharacterized protein</fullName>
    </submittedName>
</protein>
<proteinExistence type="predicted"/>
<accession>A0A8S5UX16</accession>
<evidence type="ECO:0000313" key="1">
    <source>
        <dbReference type="EMBL" id="DAF99017.1"/>
    </source>
</evidence>
<reference evidence="1" key="1">
    <citation type="journal article" date="2021" name="Proc. Natl. Acad. Sci. U.S.A.">
        <title>A Catalog of Tens of Thousands of Viruses from Human Metagenomes Reveals Hidden Associations with Chronic Diseases.</title>
        <authorList>
            <person name="Tisza M.J."/>
            <person name="Buck C.B."/>
        </authorList>
    </citation>
    <scope>NUCLEOTIDE SEQUENCE</scope>
    <source>
        <strain evidence="1">CtDmR33</strain>
    </source>
</reference>
<sequence>MNNPRPYYILWGFRMNKYSIYSRKIQANCAI</sequence>
<dbReference type="EMBL" id="BK016159">
    <property type="protein sequence ID" value="DAF99017.1"/>
    <property type="molecule type" value="Genomic_DNA"/>
</dbReference>
<organism evidence="1">
    <name type="scientific">Siphoviridae sp. ctDmR33</name>
    <dbReference type="NCBI Taxonomy" id="2825389"/>
    <lineage>
        <taxon>Viruses</taxon>
        <taxon>Duplodnaviria</taxon>
        <taxon>Heunggongvirae</taxon>
        <taxon>Uroviricota</taxon>
        <taxon>Caudoviricetes</taxon>
    </lineage>
</organism>